<dbReference type="AlphaFoldDB" id="A0A0R1RMW4"/>
<comment type="caution">
    <text evidence="4">The sequence shown here is derived from an EMBL/GenBank/DDBJ whole genome shotgun (WGS) entry which is preliminary data.</text>
</comment>
<accession>A0A0R1RMW4</accession>
<evidence type="ECO:0000259" key="3">
    <source>
        <dbReference type="Pfam" id="PF13731"/>
    </source>
</evidence>
<feature type="signal peptide" evidence="2">
    <location>
        <begin position="1"/>
        <end position="29"/>
    </location>
</feature>
<feature type="chain" id="PRO_5013464702" description="WxL domain-containing protein" evidence="2">
    <location>
        <begin position="30"/>
        <end position="634"/>
    </location>
</feature>
<organism evidence="4 5">
    <name type="scientific">Paucilactobacillus oligofermentans DSM 15707 = LMG 22743</name>
    <dbReference type="NCBI Taxonomy" id="1423778"/>
    <lineage>
        <taxon>Bacteria</taxon>
        <taxon>Bacillati</taxon>
        <taxon>Bacillota</taxon>
        <taxon>Bacilli</taxon>
        <taxon>Lactobacillales</taxon>
        <taxon>Lactobacillaceae</taxon>
        <taxon>Paucilactobacillus</taxon>
    </lineage>
</organism>
<keyword evidence="5" id="KW-1185">Reference proteome</keyword>
<dbReference type="RefSeq" id="WP_057890061.1">
    <property type="nucleotide sequence ID" value="NZ_AZFE01000031.1"/>
</dbReference>
<evidence type="ECO:0000256" key="1">
    <source>
        <dbReference type="SAM" id="MobiDB-lite"/>
    </source>
</evidence>
<evidence type="ECO:0000313" key="5">
    <source>
        <dbReference type="Proteomes" id="UP000051697"/>
    </source>
</evidence>
<feature type="compositionally biased region" description="Low complexity" evidence="1">
    <location>
        <begin position="38"/>
        <end position="99"/>
    </location>
</feature>
<evidence type="ECO:0000256" key="2">
    <source>
        <dbReference type="SAM" id="SignalP"/>
    </source>
</evidence>
<dbReference type="InterPro" id="IPR027994">
    <property type="entry name" value="WxL_dom"/>
</dbReference>
<sequence>MQIKRIIYLSLLMLVTFSGAMIITSSVSAVDTNETSSISSQSSSFDSSETSSSQSAASSSAASSSAASSSAASSSSDKSANAKSVVAPQTDPAAPTADDGVQEADWTASYFIIPIITGFQVQPQSEQYVVADSSGNATVDLGFKAAFFFFPVLGSYLDYTPTQWKWNDSTGKWDKTVIKTQTASFLLTGNPKISYKPLLSVGTYYYQIDGAFRGALGNKDSKISKLVKVVVVPAAVQAKSISITVPNVIFANAAYEGNAVTDPVDATGKISWTGSSPSGDWNEITWDQQTGRNSNFTVDNDKQPTTINTSTTDPGTPILIAANIDNATGASGTANDTKTTYVGGLVAKKMAADEGGTWSLDAAGLKDLEASVNPASGTNVTWNYQWQYSTDGTGKDSSFKNIPAAADGVTNISGNVSSATELSNTSNVLTFSKNSSWVNGAATATTSGTDYVVREKLTATVTDESKKVTNIEIDSNAAGLTVTGATGKLSLEEVPSFNFGDVSASNIYNGTIVASQTKPEAKSTLTVSDTRVDSNDWTLTAKMTKFENGNSTGLDTNTMLQMNNLMDDVSAILTDNDVSTEVLSSKQGDAGSWETTGQLLLNANPNVELNNGDNFSSTITWNLTAGTPNATAAK</sequence>
<dbReference type="Pfam" id="PF13731">
    <property type="entry name" value="WxL"/>
    <property type="match status" value="1"/>
</dbReference>
<feature type="region of interest" description="Disordered" evidence="1">
    <location>
        <begin position="38"/>
        <end position="100"/>
    </location>
</feature>
<proteinExistence type="predicted"/>
<feature type="region of interest" description="Disordered" evidence="1">
    <location>
        <begin position="293"/>
        <end position="314"/>
    </location>
</feature>
<dbReference type="OrthoDB" id="2289846at2"/>
<dbReference type="EMBL" id="AZFE01000031">
    <property type="protein sequence ID" value="KRL55522.1"/>
    <property type="molecule type" value="Genomic_DNA"/>
</dbReference>
<dbReference type="PATRIC" id="fig|1423778.4.peg.1157"/>
<protein>
    <recommendedName>
        <fullName evidence="3">WxL domain-containing protein</fullName>
    </recommendedName>
</protein>
<name>A0A0R1RMW4_9LACO</name>
<reference evidence="4 5" key="1">
    <citation type="journal article" date="2015" name="Genome Announc.">
        <title>Expanding the biotechnology potential of lactobacilli through comparative genomics of 213 strains and associated genera.</title>
        <authorList>
            <person name="Sun Z."/>
            <person name="Harris H.M."/>
            <person name="McCann A."/>
            <person name="Guo C."/>
            <person name="Argimon S."/>
            <person name="Zhang W."/>
            <person name="Yang X."/>
            <person name="Jeffery I.B."/>
            <person name="Cooney J.C."/>
            <person name="Kagawa T.F."/>
            <person name="Liu W."/>
            <person name="Song Y."/>
            <person name="Salvetti E."/>
            <person name="Wrobel A."/>
            <person name="Rasinkangas P."/>
            <person name="Parkhill J."/>
            <person name="Rea M.C."/>
            <person name="O'Sullivan O."/>
            <person name="Ritari J."/>
            <person name="Douillard F.P."/>
            <person name="Paul Ross R."/>
            <person name="Yang R."/>
            <person name="Briner A.E."/>
            <person name="Felis G.E."/>
            <person name="de Vos W.M."/>
            <person name="Barrangou R."/>
            <person name="Klaenhammer T.R."/>
            <person name="Caufield P.W."/>
            <person name="Cui Y."/>
            <person name="Zhang H."/>
            <person name="O'Toole P.W."/>
        </authorList>
    </citation>
    <scope>NUCLEOTIDE SEQUENCE [LARGE SCALE GENOMIC DNA]</scope>
    <source>
        <strain evidence="4 5">DSM 15707</strain>
    </source>
</reference>
<dbReference type="KEGG" id="lol:LACOL_0182"/>
<evidence type="ECO:0000313" key="4">
    <source>
        <dbReference type="EMBL" id="KRL55522.1"/>
    </source>
</evidence>
<feature type="domain" description="WxL" evidence="3">
    <location>
        <begin position="481"/>
        <end position="625"/>
    </location>
</feature>
<gene>
    <name evidence="4" type="ORF">FC70_GL001123</name>
</gene>
<keyword evidence="2" id="KW-0732">Signal</keyword>
<dbReference type="Proteomes" id="UP000051697">
    <property type="component" value="Unassembled WGS sequence"/>
</dbReference>